<dbReference type="SUPFAM" id="SSF56672">
    <property type="entry name" value="DNA/RNA polymerases"/>
    <property type="match status" value="1"/>
</dbReference>
<dbReference type="OrthoDB" id="14837at10239"/>
<evidence type="ECO:0000313" key="5">
    <source>
        <dbReference type="EMBL" id="BAV56290.1"/>
    </source>
</evidence>
<evidence type="ECO:0000259" key="4">
    <source>
        <dbReference type="PROSITE" id="PS50878"/>
    </source>
</evidence>
<dbReference type="InterPro" id="IPR043502">
    <property type="entry name" value="DNA/RNA_pol_sf"/>
</dbReference>
<dbReference type="InterPro" id="IPR008686">
    <property type="entry name" value="RNA_pol_mitovir"/>
</dbReference>
<evidence type="ECO:0000256" key="2">
    <source>
        <dbReference type="ARBA" id="ARBA00022679"/>
    </source>
</evidence>
<protein>
    <submittedName>
        <fullName evidence="5">RNA-dependent RNA polymerase</fullName>
    </submittedName>
</protein>
<dbReference type="InterPro" id="IPR000477">
    <property type="entry name" value="RT_dom"/>
</dbReference>
<dbReference type="Proteomes" id="UP000201771">
    <property type="component" value="Segment"/>
</dbReference>
<evidence type="ECO:0000256" key="3">
    <source>
        <dbReference type="ARBA" id="ARBA00022695"/>
    </source>
</evidence>
<dbReference type="Pfam" id="PF05919">
    <property type="entry name" value="Mitovir_RNA_pol"/>
    <property type="match status" value="1"/>
</dbReference>
<dbReference type="PROSITE" id="PS50878">
    <property type="entry name" value="RT_POL"/>
    <property type="match status" value="1"/>
</dbReference>
<name>A0A1B4ZA48_9VIRU</name>
<dbReference type="PANTHER" id="PTHR34456:SF9">
    <property type="entry name" value="MITOVIRUS RNA-DEPENDENT RNA POLYMERASE"/>
    <property type="match status" value="1"/>
</dbReference>
<keyword evidence="2" id="KW-0808">Transferase</keyword>
<evidence type="ECO:0000313" key="6">
    <source>
        <dbReference type="Proteomes" id="UP000201771"/>
    </source>
</evidence>
<proteinExistence type="predicted"/>
<reference evidence="5 6" key="1">
    <citation type="journal article" date="2016" name="Virus Genes">
        <title>Multiple virus infection in a single strain of Fusarium poae shown by deep sequencing.</title>
        <authorList>
            <person name="Osaki H."/>
            <person name="Sasaki A."/>
            <person name="Nomiyama K."/>
            <person name="Tomioka K."/>
        </authorList>
    </citation>
    <scope>NUCLEOTIDE SEQUENCE [LARGE SCALE GENOMIC DNA]</scope>
</reference>
<dbReference type="GO" id="GO:0003968">
    <property type="term" value="F:RNA-directed RNA polymerase activity"/>
    <property type="evidence" value="ECO:0007669"/>
    <property type="project" value="UniProtKB-KW"/>
</dbReference>
<dbReference type="RefSeq" id="YP_009272899.1">
    <property type="nucleotide sequence ID" value="NC_030862.1"/>
</dbReference>
<keyword evidence="3" id="KW-0548">Nucleotidyltransferase</keyword>
<dbReference type="GeneID" id="28715633"/>
<evidence type="ECO:0000256" key="1">
    <source>
        <dbReference type="ARBA" id="ARBA00022484"/>
    </source>
</evidence>
<accession>A0A1B4ZA48</accession>
<organism evidence="5 6">
    <name type="scientific">Fusarium poae mitovirus 2</name>
    <dbReference type="NCBI Taxonomy" id="1848151"/>
    <lineage>
        <taxon>Viruses</taxon>
        <taxon>Riboviria</taxon>
        <taxon>Orthornavirae</taxon>
        <taxon>Lenarviricota</taxon>
        <taxon>Howeltoviricetes</taxon>
        <taxon>Cryppavirales</taxon>
        <taxon>Mitoviridae</taxon>
        <taxon>Unuamitovirus</taxon>
        <taxon>Unuamitovirus fupo2</taxon>
    </lineage>
</organism>
<dbReference type="KEGG" id="vg:28715633"/>
<keyword evidence="1 5" id="KW-0696">RNA-directed RNA polymerase</keyword>
<dbReference type="EMBL" id="LC150565">
    <property type="protein sequence ID" value="BAV56290.1"/>
    <property type="molecule type" value="Genomic_RNA"/>
</dbReference>
<sequence length="764" mass="88503">MCPLKGLTHRFGGMHITSRYVFMLITYCGRNKLLIIYMKNTKIIIVLIKRLILGIFGVDHTKLITEFVKEVQKLWINNGFMYMISYMKVVRLHITRYVCGKPLYSNASNVSLDSSGFPTRFLFLKHLLDEGDTGIKIVFTLLSLTRGLKPTKAEDKKIKYDLGPIIAPHKGTTMGSVPGWFIKEFVRRNNLGRKLPEYSVKDHYLSTKGGPSGKSTWASQWSHLFYKQDLILSLAYILGEGFKELFYTPFLKNMHLSYGKDRWPNGKLSIVKDPEGKRRVIAMVDYHSQLALRKVHEDLLSMLGKFSTDRTFSQNPRHNWNYNNSELFYSLDLSSATDRFPVRLQARLVGEIYGNHRFGEQWANLLLNRDYMDPEGNNCRYAVGQPMGAYSSWAAFTLTHHLTVAWSAYKARKTMGFDQYIILGDDIVIKDNRIAEIYKGQMMRMGVDISLPKTHVSVDTYEFAKRWIKKDREITGIPLKGILNNINNLKIVFTILNDYLIKCPTSVPKSSWQIFQSIFLGFQIRGGSKSRKTRTITKKYLENLRDFAISVRYSMNLISPYELRAYFASKVKLIKETSDYQSIPSEKLILQYMEGILTNGLAKISKDTIIQINKQLDSFDRLAKEDKRSLVYSGVLHGLMNRLERLQELCQRMKDEGSTVVEFINHFTAPSVDSLSRKDRDINIRMAFLDSLWKKSLQKHFSDQRFPDSYYRNLETRTLYGSLDALDIIDYEGEIEVRPIWSRELSQFNQRSINSLQMFISENS</sequence>
<feature type="domain" description="Reverse transcriptase" evidence="4">
    <location>
        <begin position="252"/>
        <end position="479"/>
    </location>
</feature>
<dbReference type="PANTHER" id="PTHR34456">
    <property type="entry name" value="MITOVIRUS RNA-DEPENDENT RNA POLYMERASE"/>
    <property type="match status" value="1"/>
</dbReference>
<keyword evidence="6" id="KW-1185">Reference proteome</keyword>